<dbReference type="Proteomes" id="UP000199372">
    <property type="component" value="Unassembled WGS sequence"/>
</dbReference>
<feature type="transmembrane region" description="Helical" evidence="1">
    <location>
        <begin position="239"/>
        <end position="257"/>
    </location>
</feature>
<dbReference type="Pfam" id="PF07786">
    <property type="entry name" value="HGSNAT_cat"/>
    <property type="match status" value="1"/>
</dbReference>
<feature type="transmembrane region" description="Helical" evidence="1">
    <location>
        <begin position="69"/>
        <end position="91"/>
    </location>
</feature>
<sequence>MGAWKLELFMQELPASEILDPKTSIPRLDIVDVVRGIAIAGVVLFHLVWDLAFLGVIPPGISVHPLWLLFGRLLAGTFMILVGVSLVLATAGGFRRQAFLRRLVVLIVAAVIISVVTRVIFPQNFVYFGILHAIAVASVVGVLVSRLSTSVIVGLGFATYALGFLWTSETFDPRWLAWTGFAASPPPSNDFVPFFPWIGLTLFGIAGTRIAFARNLVRYARPLHGHTARSLAWLGRHSLTIYLIHQPILLGLLIPIVNLTG</sequence>
<evidence type="ECO:0000313" key="3">
    <source>
        <dbReference type="EMBL" id="SEO09231.1"/>
    </source>
</evidence>
<dbReference type="EMBL" id="FOCM01000012">
    <property type="protein sequence ID" value="SEO09231.1"/>
    <property type="molecule type" value="Genomic_DNA"/>
</dbReference>
<feature type="transmembrane region" description="Helical" evidence="1">
    <location>
        <begin position="151"/>
        <end position="168"/>
    </location>
</feature>
<feature type="transmembrane region" description="Helical" evidence="1">
    <location>
        <begin position="194"/>
        <end position="212"/>
    </location>
</feature>
<evidence type="ECO:0000259" key="2">
    <source>
        <dbReference type="Pfam" id="PF07786"/>
    </source>
</evidence>
<proteinExistence type="predicted"/>
<keyword evidence="1" id="KW-0472">Membrane</keyword>
<dbReference type="AlphaFoldDB" id="A0A1H8LVX0"/>
<gene>
    <name evidence="3" type="ORF">SAMN04488011_1124</name>
</gene>
<feature type="domain" description="Heparan-alpha-glucosaminide N-acetyltransferase catalytic" evidence="2">
    <location>
        <begin position="27"/>
        <end position="247"/>
    </location>
</feature>
<evidence type="ECO:0000256" key="1">
    <source>
        <dbReference type="SAM" id="Phobius"/>
    </source>
</evidence>
<keyword evidence="1" id="KW-0812">Transmembrane</keyword>
<feature type="transmembrane region" description="Helical" evidence="1">
    <location>
        <begin position="37"/>
        <end position="57"/>
    </location>
</feature>
<protein>
    <submittedName>
        <fullName evidence="3">Uncharacterized membrane protein</fullName>
    </submittedName>
</protein>
<accession>A0A1H8LVX0</accession>
<feature type="transmembrane region" description="Helical" evidence="1">
    <location>
        <begin position="103"/>
        <end position="121"/>
    </location>
</feature>
<name>A0A1H8LVX0_9RHOB</name>
<organism evidence="3 4">
    <name type="scientific">Palleronia pelagia</name>
    <dbReference type="NCBI Taxonomy" id="387096"/>
    <lineage>
        <taxon>Bacteria</taxon>
        <taxon>Pseudomonadati</taxon>
        <taxon>Pseudomonadota</taxon>
        <taxon>Alphaproteobacteria</taxon>
        <taxon>Rhodobacterales</taxon>
        <taxon>Roseobacteraceae</taxon>
        <taxon>Palleronia</taxon>
    </lineage>
</organism>
<keyword evidence="1" id="KW-1133">Transmembrane helix</keyword>
<feature type="transmembrane region" description="Helical" evidence="1">
    <location>
        <begin position="127"/>
        <end position="144"/>
    </location>
</feature>
<keyword evidence="4" id="KW-1185">Reference proteome</keyword>
<evidence type="ECO:0000313" key="4">
    <source>
        <dbReference type="Proteomes" id="UP000199372"/>
    </source>
</evidence>
<dbReference type="InterPro" id="IPR012429">
    <property type="entry name" value="HGSNAT_cat"/>
</dbReference>
<reference evidence="4" key="1">
    <citation type="submission" date="2016-10" db="EMBL/GenBank/DDBJ databases">
        <authorList>
            <person name="Varghese N."/>
            <person name="Submissions S."/>
        </authorList>
    </citation>
    <scope>NUCLEOTIDE SEQUENCE [LARGE SCALE GENOMIC DNA]</scope>
    <source>
        <strain evidence="4">DSM 26893</strain>
    </source>
</reference>
<dbReference type="RefSeq" id="WP_214606871.1">
    <property type="nucleotide sequence ID" value="NZ_FOCM01000012.1"/>
</dbReference>